<protein>
    <submittedName>
        <fullName evidence="2">28 kDa Metastriate family member</fullName>
    </submittedName>
</protein>
<name>A0A131YV24_RHIAP</name>
<keyword evidence="1" id="KW-0732">Signal</keyword>
<reference evidence="2" key="1">
    <citation type="journal article" date="2016" name="Ticks Tick Borne Dis.">
        <title>De novo assembly and annotation of the salivary gland transcriptome of Rhipicephalus appendiculatus male and female ticks during blood feeding.</title>
        <authorList>
            <person name="de Castro M.H."/>
            <person name="de Klerk D."/>
            <person name="Pienaar R."/>
            <person name="Latif A.A."/>
            <person name="Rees D.J."/>
            <person name="Mans B.J."/>
        </authorList>
    </citation>
    <scope>NUCLEOTIDE SEQUENCE</scope>
    <source>
        <tissue evidence="2">Salivary glands</tissue>
    </source>
</reference>
<feature type="chain" id="PRO_5007286185" evidence="1">
    <location>
        <begin position="20"/>
        <end position="275"/>
    </location>
</feature>
<evidence type="ECO:0000313" key="2">
    <source>
        <dbReference type="EMBL" id="JAP82006.1"/>
    </source>
</evidence>
<evidence type="ECO:0000256" key="1">
    <source>
        <dbReference type="SAM" id="SignalP"/>
    </source>
</evidence>
<sequence length="275" mass="31658">MDSLRVILICVCCFYETQATATREIYNPKPDPKWKLWWEALQNDSLYKTHRPDVKVGEGVVLQAEVFYDPAFYNAKSTFRMSQEQDNNNGSGGGDDFIKTYFLQLFQKVQEYFNNRSIAININVASVKKMDNLTKYYQDQGHIIDTNTTVENVIKFGKSLSKPKNTIFYLFTWPPSGGNSGRLFDVIRQQRPHDLGVSEVATNGTFCSDETSAAFIRHQFGFHNYWSTVKATLFTFGTRRFIYLYKADYDKMKDTFSRCAEPKDGDVETPTPLTC</sequence>
<dbReference type="EMBL" id="GEDV01006551">
    <property type="protein sequence ID" value="JAP82006.1"/>
    <property type="molecule type" value="Transcribed_RNA"/>
</dbReference>
<organism evidence="2">
    <name type="scientific">Rhipicephalus appendiculatus</name>
    <name type="common">Brown ear tick</name>
    <dbReference type="NCBI Taxonomy" id="34631"/>
    <lineage>
        <taxon>Eukaryota</taxon>
        <taxon>Metazoa</taxon>
        <taxon>Ecdysozoa</taxon>
        <taxon>Arthropoda</taxon>
        <taxon>Chelicerata</taxon>
        <taxon>Arachnida</taxon>
        <taxon>Acari</taxon>
        <taxon>Parasitiformes</taxon>
        <taxon>Ixodida</taxon>
        <taxon>Ixodoidea</taxon>
        <taxon>Ixodidae</taxon>
        <taxon>Rhipicephalinae</taxon>
        <taxon>Rhipicephalus</taxon>
        <taxon>Rhipicephalus</taxon>
    </lineage>
</organism>
<accession>A0A131YV24</accession>
<proteinExistence type="predicted"/>
<dbReference type="AlphaFoldDB" id="A0A131YV24"/>
<feature type="signal peptide" evidence="1">
    <location>
        <begin position="1"/>
        <end position="19"/>
    </location>
</feature>